<evidence type="ECO:0000256" key="7">
    <source>
        <dbReference type="ARBA" id="ARBA00022741"/>
    </source>
</evidence>
<dbReference type="InterPro" id="IPR005467">
    <property type="entry name" value="His_kinase_dom"/>
</dbReference>
<dbReference type="InterPro" id="IPR004358">
    <property type="entry name" value="Sig_transdc_His_kin-like_C"/>
</dbReference>
<feature type="transmembrane region" description="Helical" evidence="12">
    <location>
        <begin position="167"/>
        <end position="185"/>
    </location>
</feature>
<evidence type="ECO:0000256" key="8">
    <source>
        <dbReference type="ARBA" id="ARBA00022777"/>
    </source>
</evidence>
<evidence type="ECO:0000256" key="10">
    <source>
        <dbReference type="ARBA" id="ARBA00023012"/>
    </source>
</evidence>
<keyword evidence="12" id="KW-0812">Transmembrane</keyword>
<evidence type="ECO:0000256" key="5">
    <source>
        <dbReference type="ARBA" id="ARBA00022553"/>
    </source>
</evidence>
<evidence type="ECO:0000313" key="15">
    <source>
        <dbReference type="EMBL" id="KMT61202.1"/>
    </source>
</evidence>
<dbReference type="Gene3D" id="6.10.340.10">
    <property type="match status" value="1"/>
</dbReference>
<dbReference type="GO" id="GO:0016036">
    <property type="term" value="P:cellular response to phosphate starvation"/>
    <property type="evidence" value="ECO:0007669"/>
    <property type="project" value="TreeGrafter"/>
</dbReference>
<comment type="catalytic activity">
    <reaction evidence="1">
        <text>ATP + protein L-histidine = ADP + protein N-phospho-L-histidine.</text>
        <dbReference type="EC" id="2.7.13.3"/>
    </reaction>
</comment>
<feature type="domain" description="Histidine kinase" evidence="13">
    <location>
        <begin position="248"/>
        <end position="460"/>
    </location>
</feature>
<dbReference type="Pfam" id="PF00672">
    <property type="entry name" value="HAMP"/>
    <property type="match status" value="1"/>
</dbReference>
<dbReference type="Pfam" id="PF02518">
    <property type="entry name" value="HATPase_c"/>
    <property type="match status" value="1"/>
</dbReference>
<dbReference type="SUPFAM" id="SSF47384">
    <property type="entry name" value="Homodimeric domain of signal transducing histidine kinase"/>
    <property type="match status" value="1"/>
</dbReference>
<keyword evidence="7" id="KW-0547">Nucleotide-binding</keyword>
<keyword evidence="6" id="KW-0808">Transferase</keyword>
<dbReference type="SMART" id="SM00387">
    <property type="entry name" value="HATPase_c"/>
    <property type="match status" value="1"/>
</dbReference>
<evidence type="ECO:0000259" key="13">
    <source>
        <dbReference type="PROSITE" id="PS50109"/>
    </source>
</evidence>
<dbReference type="CDD" id="cd06225">
    <property type="entry name" value="HAMP"/>
    <property type="match status" value="1"/>
</dbReference>
<dbReference type="EC" id="2.7.13.3" evidence="3"/>
<evidence type="ECO:0000256" key="4">
    <source>
        <dbReference type="ARBA" id="ARBA00022475"/>
    </source>
</evidence>
<feature type="domain" description="HAMP" evidence="14">
    <location>
        <begin position="187"/>
        <end position="240"/>
    </location>
</feature>
<name>A0A0J8GET8_9LIST</name>
<dbReference type="Proteomes" id="UP000052258">
    <property type="component" value="Unassembled WGS sequence"/>
</dbReference>
<keyword evidence="12" id="KW-1133">Transmembrane helix</keyword>
<dbReference type="GO" id="GO:0005886">
    <property type="term" value="C:plasma membrane"/>
    <property type="evidence" value="ECO:0007669"/>
    <property type="project" value="UniProtKB-SubCell"/>
</dbReference>
<reference evidence="15 16" key="1">
    <citation type="journal article" date="2015" name="Genome Biol. Evol.">
        <title>Comparative Genomics of Listeria Sensu Lato: Genus-Wide Differences in Evolutionary Dynamics and the Progressive Gain of Complex, Potentially Pathogenicity-Related Traits through Lateral Gene Transfer.</title>
        <authorList>
            <person name="Chiara M."/>
            <person name="Caruso M."/>
            <person name="D'Erchia A.M."/>
            <person name="Manzari C."/>
            <person name="Fraccalvieri R."/>
            <person name="Goffredo E."/>
            <person name="Latorre L."/>
            <person name="Miccolupo A."/>
            <person name="Padalino I."/>
            <person name="Santagada G."/>
            <person name="Chiocco D."/>
            <person name="Pesole G."/>
            <person name="Horner D.S."/>
            <person name="Parisi A."/>
        </authorList>
    </citation>
    <scope>NUCLEOTIDE SEQUENCE [LARGE SCALE GENOMIC DNA]</scope>
    <source>
        <strain evidence="15 16">1991</strain>
    </source>
</reference>
<accession>A0A0J8GET8</accession>
<dbReference type="Gene3D" id="3.30.565.10">
    <property type="entry name" value="Histidine kinase-like ATPase, C-terminal domain"/>
    <property type="match status" value="1"/>
</dbReference>
<comment type="caution">
    <text evidence="15">The sequence shown here is derived from an EMBL/GenBank/DDBJ whole genome shotgun (WGS) entry which is preliminary data.</text>
</comment>
<evidence type="ECO:0000256" key="3">
    <source>
        <dbReference type="ARBA" id="ARBA00012438"/>
    </source>
</evidence>
<evidence type="ECO:0000259" key="14">
    <source>
        <dbReference type="PROSITE" id="PS50885"/>
    </source>
</evidence>
<dbReference type="Gene3D" id="1.10.287.130">
    <property type="match status" value="1"/>
</dbReference>
<evidence type="ECO:0000256" key="2">
    <source>
        <dbReference type="ARBA" id="ARBA00004651"/>
    </source>
</evidence>
<dbReference type="CDD" id="cd00082">
    <property type="entry name" value="HisKA"/>
    <property type="match status" value="1"/>
</dbReference>
<protein>
    <recommendedName>
        <fullName evidence="3">histidine kinase</fullName>
        <ecNumber evidence="3">2.7.13.3</ecNumber>
    </recommendedName>
</protein>
<evidence type="ECO:0000256" key="12">
    <source>
        <dbReference type="SAM" id="Phobius"/>
    </source>
</evidence>
<evidence type="ECO:0000256" key="1">
    <source>
        <dbReference type="ARBA" id="ARBA00000085"/>
    </source>
</evidence>
<dbReference type="InterPro" id="IPR036097">
    <property type="entry name" value="HisK_dim/P_sf"/>
</dbReference>
<dbReference type="PRINTS" id="PR00344">
    <property type="entry name" value="BCTRLSENSOR"/>
</dbReference>
<dbReference type="SMART" id="SM00388">
    <property type="entry name" value="HisKA"/>
    <property type="match status" value="1"/>
</dbReference>
<dbReference type="PANTHER" id="PTHR45453">
    <property type="entry name" value="PHOSPHATE REGULON SENSOR PROTEIN PHOR"/>
    <property type="match status" value="1"/>
</dbReference>
<dbReference type="PROSITE" id="PS50109">
    <property type="entry name" value="HIS_KIN"/>
    <property type="match status" value="1"/>
</dbReference>
<gene>
    <name evidence="15" type="ORF">X560_0269</name>
</gene>
<dbReference type="PANTHER" id="PTHR45453:SF1">
    <property type="entry name" value="PHOSPHATE REGULON SENSOR PROTEIN PHOR"/>
    <property type="match status" value="1"/>
</dbReference>
<organism evidence="15 16">
    <name type="scientific">Listeria fleischmannii 1991</name>
    <dbReference type="NCBI Taxonomy" id="1430899"/>
    <lineage>
        <taxon>Bacteria</taxon>
        <taxon>Bacillati</taxon>
        <taxon>Bacillota</taxon>
        <taxon>Bacilli</taxon>
        <taxon>Bacillales</taxon>
        <taxon>Listeriaceae</taxon>
        <taxon>Listeria</taxon>
    </lineage>
</organism>
<proteinExistence type="predicted"/>
<dbReference type="AlphaFoldDB" id="A0A0J8GET8"/>
<keyword evidence="10" id="KW-0902">Two-component regulatory system</keyword>
<evidence type="ECO:0000256" key="11">
    <source>
        <dbReference type="ARBA" id="ARBA00023136"/>
    </source>
</evidence>
<dbReference type="InterPro" id="IPR003661">
    <property type="entry name" value="HisK_dim/P_dom"/>
</dbReference>
<dbReference type="PATRIC" id="fig|1430899.3.peg.272"/>
<keyword evidence="16" id="KW-1185">Reference proteome</keyword>
<dbReference type="GO" id="GO:0004721">
    <property type="term" value="F:phosphoprotein phosphatase activity"/>
    <property type="evidence" value="ECO:0007669"/>
    <property type="project" value="TreeGrafter"/>
</dbReference>
<dbReference type="SUPFAM" id="SSF55874">
    <property type="entry name" value="ATPase domain of HSP90 chaperone/DNA topoisomerase II/histidine kinase"/>
    <property type="match status" value="1"/>
</dbReference>
<dbReference type="FunFam" id="3.30.565.10:FF:000006">
    <property type="entry name" value="Sensor histidine kinase WalK"/>
    <property type="match status" value="1"/>
</dbReference>
<keyword evidence="9" id="KW-0067">ATP-binding</keyword>
<keyword evidence="8 15" id="KW-0418">Kinase</keyword>
<evidence type="ECO:0000256" key="9">
    <source>
        <dbReference type="ARBA" id="ARBA00022840"/>
    </source>
</evidence>
<dbReference type="InterPro" id="IPR003594">
    <property type="entry name" value="HATPase_dom"/>
</dbReference>
<dbReference type="RefSeq" id="WP_059139834.1">
    <property type="nucleotide sequence ID" value="NZ_KQ130610.1"/>
</dbReference>
<dbReference type="InterPro" id="IPR050351">
    <property type="entry name" value="BphY/WalK/GraS-like"/>
</dbReference>
<evidence type="ECO:0000256" key="6">
    <source>
        <dbReference type="ARBA" id="ARBA00022679"/>
    </source>
</evidence>
<feature type="transmembrane region" description="Helical" evidence="12">
    <location>
        <begin position="12"/>
        <end position="33"/>
    </location>
</feature>
<dbReference type="InterPro" id="IPR036890">
    <property type="entry name" value="HATPase_C_sf"/>
</dbReference>
<keyword evidence="5" id="KW-0597">Phosphoprotein</keyword>
<dbReference type="InterPro" id="IPR003660">
    <property type="entry name" value="HAMP_dom"/>
</dbReference>
<dbReference type="OrthoDB" id="9813151at2"/>
<keyword evidence="4" id="KW-1003">Cell membrane</keyword>
<dbReference type="EMBL" id="AZHO01000004">
    <property type="protein sequence ID" value="KMT61202.1"/>
    <property type="molecule type" value="Genomic_DNA"/>
</dbReference>
<dbReference type="GO" id="GO:0000155">
    <property type="term" value="F:phosphorelay sensor kinase activity"/>
    <property type="evidence" value="ECO:0007669"/>
    <property type="project" value="InterPro"/>
</dbReference>
<evidence type="ECO:0000313" key="16">
    <source>
        <dbReference type="Proteomes" id="UP000052258"/>
    </source>
</evidence>
<sequence length="460" mass="52550">MKKRTIKTQLIFGFAALSILIIGSISLITFFLMNTHFQTYILEKQREMLKQTEHSVMLAHNEETKSWDTKRLEQINESIASKGQWFILLDVTGNVIFTPSEAAQKESQKEQDKLKKMNPRETEEATKIFKLRDSTDAEIATLDIHYIGPLNYTKHDLAFIRDMKTNLIVVSISAFLFLIFIVTWMSKRLSEPLEKLNEKTKELAEGHQLETMLPESSTIEINELVLSINELSKRLGKQNELRNRLTSDIAHELRTPLTTIKAHIEAMYDGIWPITKERLKSCYEEVDRLTRLIGNIEKITELESHIENLNLRPFHLKNMLCAIRDNFEAQYEAKKISLEVISPEISLVADEDKMRQVITNLLANALKFTPPSGKVIVQVTENDLEVIIKVMDTGVGIAKEEQEHIFNRLYRTDLSRATISGGQGIGLAIARAIIRAHKGNIRVESELGKGSIFIITLPKI</sequence>
<comment type="subcellular location">
    <subcellularLocation>
        <location evidence="2">Cell membrane</location>
        <topology evidence="2">Multi-pass membrane protein</topology>
    </subcellularLocation>
</comment>
<dbReference type="GO" id="GO:0005524">
    <property type="term" value="F:ATP binding"/>
    <property type="evidence" value="ECO:0007669"/>
    <property type="project" value="UniProtKB-KW"/>
</dbReference>
<keyword evidence="11 12" id="KW-0472">Membrane</keyword>
<dbReference type="Pfam" id="PF00512">
    <property type="entry name" value="HisKA"/>
    <property type="match status" value="1"/>
</dbReference>
<dbReference type="PROSITE" id="PS50885">
    <property type="entry name" value="HAMP"/>
    <property type="match status" value="1"/>
</dbReference>